<gene>
    <name evidence="1" type="ORF">LS65_003510</name>
</gene>
<evidence type="ECO:0000313" key="1">
    <source>
        <dbReference type="EMBL" id="TLE02218.1"/>
    </source>
</evidence>
<dbReference type="OrthoDB" id="5328865at2"/>
<dbReference type="GeneID" id="82321401"/>
<proteinExistence type="predicted"/>
<name>A0A4U8TTA1_9HELI</name>
<sequence>MRIYHKSFGSEFSDVASMLIWIESCLPHTHYIRNLDEIGIVVCECAHNIIEHHIKRVSKMQLYTNQPVFPKYQACIKNTAFFKKTYSVFCTLLVKPTQILITFNFPFKPCYKGCIKVKNLGGRGKRIMTLFSAKTRSHIHYGISRGVITLRIPCKYFHS</sequence>
<dbReference type="EMBL" id="JRMQ02000003">
    <property type="protein sequence ID" value="TLE02218.1"/>
    <property type="molecule type" value="Genomic_DNA"/>
</dbReference>
<dbReference type="RefSeq" id="WP_034361387.1">
    <property type="nucleotide sequence ID" value="NZ_CAJUDB010000002.1"/>
</dbReference>
<dbReference type="Proteomes" id="UP000029707">
    <property type="component" value="Unassembled WGS sequence"/>
</dbReference>
<reference evidence="1 2" key="1">
    <citation type="journal article" date="2014" name="Genome Announc.">
        <title>Draft genome sequences of eight enterohepatic helicobacter species isolated from both laboratory and wild rodents.</title>
        <authorList>
            <person name="Sheh A."/>
            <person name="Shen Z."/>
            <person name="Fox J.G."/>
        </authorList>
    </citation>
    <scope>NUCLEOTIDE SEQUENCE [LARGE SCALE GENOMIC DNA]</scope>
    <source>
        <strain evidence="1 2">MIT 01-6451</strain>
    </source>
</reference>
<comment type="caution">
    <text evidence="1">The sequence shown here is derived from an EMBL/GenBank/DDBJ whole genome shotgun (WGS) entry which is preliminary data.</text>
</comment>
<evidence type="ECO:0000313" key="2">
    <source>
        <dbReference type="Proteomes" id="UP000029707"/>
    </source>
</evidence>
<organism evidence="1 2">
    <name type="scientific">Helicobacter japonicus</name>
    <dbReference type="NCBI Taxonomy" id="425400"/>
    <lineage>
        <taxon>Bacteria</taxon>
        <taxon>Pseudomonadati</taxon>
        <taxon>Campylobacterota</taxon>
        <taxon>Epsilonproteobacteria</taxon>
        <taxon>Campylobacterales</taxon>
        <taxon>Helicobacteraceae</taxon>
        <taxon>Helicobacter</taxon>
    </lineage>
</organism>
<dbReference type="AlphaFoldDB" id="A0A4U8TTA1"/>
<accession>A0A4U8TTA1</accession>
<dbReference type="STRING" id="425400.LS65_03805"/>
<keyword evidence="2" id="KW-1185">Reference proteome</keyword>
<protein>
    <submittedName>
        <fullName evidence="1">Uncharacterized protein</fullName>
    </submittedName>
</protein>